<feature type="region of interest" description="Disordered" evidence="2">
    <location>
        <begin position="1"/>
        <end position="34"/>
    </location>
</feature>
<reference evidence="4 5" key="1">
    <citation type="submission" date="2019-03" db="EMBL/GenBank/DDBJ databases">
        <title>Genomic Encyclopedia of Type Strains, Phase IV (KMG-IV): sequencing the most valuable type-strain genomes for metagenomic binning, comparative biology and taxonomic classification.</title>
        <authorList>
            <person name="Goeker M."/>
        </authorList>
    </citation>
    <scope>NUCLEOTIDE SEQUENCE [LARGE SCALE GENOMIC DNA]</scope>
    <source>
        <strain evidence="4 5">DSM 45361</strain>
    </source>
</reference>
<keyword evidence="1" id="KW-0808">Transferase</keyword>
<dbReference type="Proteomes" id="UP000295444">
    <property type="component" value="Unassembled WGS sequence"/>
</dbReference>
<comment type="caution">
    <text evidence="4">The sequence shown here is derived from an EMBL/GenBank/DDBJ whole genome shotgun (WGS) entry which is preliminary data.</text>
</comment>
<keyword evidence="1" id="KW-0723">Serine/threonine-protein kinase</keyword>
<evidence type="ECO:0000313" key="4">
    <source>
        <dbReference type="EMBL" id="TDQ00210.1"/>
    </source>
</evidence>
<dbReference type="PANTHER" id="PTHR35526">
    <property type="entry name" value="ANTI-SIGMA-F FACTOR RSBW-RELATED"/>
    <property type="match status" value="1"/>
</dbReference>
<dbReference type="EMBL" id="SNXZ01000002">
    <property type="protein sequence ID" value="TDQ00210.1"/>
    <property type="molecule type" value="Genomic_DNA"/>
</dbReference>
<organism evidence="4 5">
    <name type="scientific">Labedaea rhizosphaerae</name>
    <dbReference type="NCBI Taxonomy" id="598644"/>
    <lineage>
        <taxon>Bacteria</taxon>
        <taxon>Bacillati</taxon>
        <taxon>Actinomycetota</taxon>
        <taxon>Actinomycetes</taxon>
        <taxon>Pseudonocardiales</taxon>
        <taxon>Pseudonocardiaceae</taxon>
        <taxon>Labedaea</taxon>
    </lineage>
</organism>
<sequence length="173" mass="19258">MADCLGTRRARVASAPPSKHEGVRHLPALPNGGDQPVSRTFLRLTGLHATGAVVRQVRERLVSWVRQTGLDEDQVADVGLAAHEAMANVIDHAYEQPGGVFDLYAFTDEDTVTVTVTDRGNWKRTPQGRPTLRGRGLLIIRQLTRQFELTAHAHGTIVRMTWRTRSRPPLRRA</sequence>
<dbReference type="SUPFAM" id="SSF55874">
    <property type="entry name" value="ATPase domain of HSP90 chaperone/DNA topoisomerase II/histidine kinase"/>
    <property type="match status" value="1"/>
</dbReference>
<protein>
    <submittedName>
        <fullName evidence="4">Anti-sigma regulatory factor (Ser/Thr protein kinase)</fullName>
    </submittedName>
</protein>
<dbReference type="InterPro" id="IPR003594">
    <property type="entry name" value="HATPase_dom"/>
</dbReference>
<dbReference type="OrthoDB" id="5184914at2"/>
<gene>
    <name evidence="4" type="ORF">EV186_10271</name>
</gene>
<keyword evidence="1" id="KW-0418">Kinase</keyword>
<dbReference type="PANTHER" id="PTHR35526:SF3">
    <property type="entry name" value="ANTI-SIGMA-F FACTOR RSBW"/>
    <property type="match status" value="1"/>
</dbReference>
<keyword evidence="5" id="KW-1185">Reference proteome</keyword>
<evidence type="ECO:0000256" key="1">
    <source>
        <dbReference type="ARBA" id="ARBA00022527"/>
    </source>
</evidence>
<evidence type="ECO:0000259" key="3">
    <source>
        <dbReference type="Pfam" id="PF13581"/>
    </source>
</evidence>
<dbReference type="InterPro" id="IPR036890">
    <property type="entry name" value="HATPase_C_sf"/>
</dbReference>
<name>A0A4R6SFD1_LABRH</name>
<dbReference type="AlphaFoldDB" id="A0A4R6SFD1"/>
<accession>A0A4R6SFD1</accession>
<dbReference type="CDD" id="cd16936">
    <property type="entry name" value="HATPase_RsbW-like"/>
    <property type="match status" value="1"/>
</dbReference>
<evidence type="ECO:0000256" key="2">
    <source>
        <dbReference type="SAM" id="MobiDB-lite"/>
    </source>
</evidence>
<feature type="domain" description="Histidine kinase/HSP90-like ATPase" evidence="3">
    <location>
        <begin position="49"/>
        <end position="162"/>
    </location>
</feature>
<dbReference type="InterPro" id="IPR050267">
    <property type="entry name" value="Anti-sigma-factor_SerPK"/>
</dbReference>
<dbReference type="Pfam" id="PF13581">
    <property type="entry name" value="HATPase_c_2"/>
    <property type="match status" value="1"/>
</dbReference>
<dbReference type="GO" id="GO:0004674">
    <property type="term" value="F:protein serine/threonine kinase activity"/>
    <property type="evidence" value="ECO:0007669"/>
    <property type="project" value="UniProtKB-KW"/>
</dbReference>
<dbReference type="Gene3D" id="3.30.565.10">
    <property type="entry name" value="Histidine kinase-like ATPase, C-terminal domain"/>
    <property type="match status" value="1"/>
</dbReference>
<proteinExistence type="predicted"/>
<evidence type="ECO:0000313" key="5">
    <source>
        <dbReference type="Proteomes" id="UP000295444"/>
    </source>
</evidence>